<dbReference type="GO" id="GO:0034220">
    <property type="term" value="P:monoatomic ion transmembrane transport"/>
    <property type="evidence" value="ECO:0007669"/>
    <property type="project" value="UniProtKB-KW"/>
</dbReference>
<evidence type="ECO:0000256" key="1">
    <source>
        <dbReference type="ARBA" id="ARBA00022448"/>
    </source>
</evidence>
<dbReference type="Proteomes" id="UP000494165">
    <property type="component" value="Unassembled WGS sequence"/>
</dbReference>
<proteinExistence type="predicted"/>
<dbReference type="Gene3D" id="1.25.40.20">
    <property type="entry name" value="Ankyrin repeat-containing domain"/>
    <property type="match status" value="1"/>
</dbReference>
<protein>
    <recommendedName>
        <fullName evidence="12">Ion transport domain-containing protein</fullName>
    </recommendedName>
</protein>
<keyword evidence="9" id="KW-0812">Transmembrane</keyword>
<name>A0A8S1CAD7_9INSE</name>
<feature type="compositionally biased region" description="Acidic residues" evidence="8">
    <location>
        <begin position="962"/>
        <end position="972"/>
    </location>
</feature>
<dbReference type="InterPro" id="IPR036770">
    <property type="entry name" value="Ankyrin_rpt-contain_sf"/>
</dbReference>
<evidence type="ECO:0000256" key="5">
    <source>
        <dbReference type="ARBA" id="ARBA00023065"/>
    </source>
</evidence>
<dbReference type="GO" id="GO:0022857">
    <property type="term" value="F:transmembrane transporter activity"/>
    <property type="evidence" value="ECO:0007669"/>
    <property type="project" value="TreeGrafter"/>
</dbReference>
<keyword evidence="9" id="KW-1133">Transmembrane helix</keyword>
<dbReference type="OrthoDB" id="8245330at2759"/>
<feature type="region of interest" description="Disordered" evidence="8">
    <location>
        <begin position="943"/>
        <end position="972"/>
    </location>
</feature>
<feature type="transmembrane region" description="Helical" evidence="9">
    <location>
        <begin position="795"/>
        <end position="822"/>
    </location>
</feature>
<keyword evidence="3" id="KW-0677">Repeat</keyword>
<evidence type="ECO:0008006" key="12">
    <source>
        <dbReference type="Google" id="ProtNLM"/>
    </source>
</evidence>
<dbReference type="InterPro" id="IPR052076">
    <property type="entry name" value="TRP_cation_channel"/>
</dbReference>
<organism evidence="10 11">
    <name type="scientific">Cloeon dipterum</name>
    <dbReference type="NCBI Taxonomy" id="197152"/>
    <lineage>
        <taxon>Eukaryota</taxon>
        <taxon>Metazoa</taxon>
        <taxon>Ecdysozoa</taxon>
        <taxon>Arthropoda</taxon>
        <taxon>Hexapoda</taxon>
        <taxon>Insecta</taxon>
        <taxon>Pterygota</taxon>
        <taxon>Palaeoptera</taxon>
        <taxon>Ephemeroptera</taxon>
        <taxon>Pisciforma</taxon>
        <taxon>Baetidae</taxon>
        <taxon>Cloeon</taxon>
    </lineage>
</organism>
<evidence type="ECO:0000256" key="6">
    <source>
        <dbReference type="ARBA" id="ARBA00023180"/>
    </source>
</evidence>
<evidence type="ECO:0000256" key="3">
    <source>
        <dbReference type="ARBA" id="ARBA00022737"/>
    </source>
</evidence>
<evidence type="ECO:0000256" key="9">
    <source>
        <dbReference type="SAM" id="Phobius"/>
    </source>
</evidence>
<feature type="transmembrane region" description="Helical" evidence="9">
    <location>
        <begin position="667"/>
        <end position="696"/>
    </location>
</feature>
<dbReference type="PANTHER" id="PTHR47143">
    <property type="entry name" value="TRANSIENT RECEPTOR POTENTIAL CATION CHANNEL PROTEIN PAINLESS"/>
    <property type="match status" value="1"/>
</dbReference>
<feature type="transmembrane region" description="Helical" evidence="9">
    <location>
        <begin position="560"/>
        <end position="582"/>
    </location>
</feature>
<evidence type="ECO:0000256" key="2">
    <source>
        <dbReference type="ARBA" id="ARBA00022606"/>
    </source>
</evidence>
<dbReference type="EMBL" id="CADEPI010000022">
    <property type="protein sequence ID" value="CAB3365763.1"/>
    <property type="molecule type" value="Genomic_DNA"/>
</dbReference>
<comment type="caution">
    <text evidence="10">The sequence shown here is derived from an EMBL/GenBank/DDBJ whole genome shotgun (WGS) entry which is preliminary data.</text>
</comment>
<keyword evidence="5" id="KW-0406">Ion transport</keyword>
<feature type="transmembrane region" description="Helical" evidence="9">
    <location>
        <begin position="717"/>
        <end position="738"/>
    </location>
</feature>
<dbReference type="InterPro" id="IPR002110">
    <property type="entry name" value="Ankyrin_rpt"/>
</dbReference>
<keyword evidence="6" id="KW-0325">Glycoprotein</keyword>
<feature type="transmembrane region" description="Helical" evidence="9">
    <location>
        <begin position="610"/>
        <end position="633"/>
    </location>
</feature>
<keyword evidence="1" id="KW-0813">Transport</keyword>
<dbReference type="Pfam" id="PF12796">
    <property type="entry name" value="Ank_2"/>
    <property type="match status" value="1"/>
</dbReference>
<keyword evidence="4" id="KW-0040">ANK repeat</keyword>
<keyword evidence="7" id="KW-0407">Ion channel</keyword>
<accession>A0A8S1CAD7</accession>
<reference evidence="10 11" key="1">
    <citation type="submission" date="2020-04" db="EMBL/GenBank/DDBJ databases">
        <authorList>
            <person name="Alioto T."/>
            <person name="Alioto T."/>
            <person name="Gomez Garrido J."/>
        </authorList>
    </citation>
    <scope>NUCLEOTIDE SEQUENCE [LARGE SCALE GENOMIC DNA]</scope>
</reference>
<dbReference type="SMART" id="SM00248">
    <property type="entry name" value="ANK"/>
    <property type="match status" value="4"/>
</dbReference>
<feature type="compositionally biased region" description="Basic and acidic residues" evidence="8">
    <location>
        <begin position="943"/>
        <end position="954"/>
    </location>
</feature>
<evidence type="ECO:0000313" key="10">
    <source>
        <dbReference type="EMBL" id="CAB3365763.1"/>
    </source>
</evidence>
<dbReference type="SUPFAM" id="SSF48403">
    <property type="entry name" value="Ankyrin repeat"/>
    <property type="match status" value="1"/>
</dbReference>
<gene>
    <name evidence="10" type="ORF">CLODIP_2_CD06539</name>
</gene>
<dbReference type="PANTHER" id="PTHR47143:SF1">
    <property type="entry name" value="ION_TRANS DOMAIN-CONTAINING PROTEIN"/>
    <property type="match status" value="1"/>
</dbReference>
<evidence type="ECO:0000313" key="11">
    <source>
        <dbReference type="Proteomes" id="UP000494165"/>
    </source>
</evidence>
<keyword evidence="11" id="KW-1185">Reference proteome</keyword>
<keyword evidence="2" id="KW-0716">Sensory transduction</keyword>
<keyword evidence="9" id="KW-0472">Membrane</keyword>
<sequence length="972" mass="111098">MNDLNEGEISKRAERIYLSVLQLRRLRTQIKHVSEAHSNKHLSVLSECRSANELKRHFKRRQEVLAANYSNLRKAVLEKADEHGSQELMGFNASEIKSVIEFFAEEVATVKQLYQSPSEDFLHSEYWSLKRSDNEWDTDSMQMAKLLLADFNLFARESSDIFNTIKFNKEQIVQIQEKIKNFFEIENMNGSVEEAFSSFSGQLAIKLKEKYINENQVTNKSARDILLFFIPSAKDTLLNVICHSCPVTFFETLINFEENPEFGRCVRTYLDRFSWTLPHNDRCPQTALHSTAANCSEEILRSLLNHHQLDENIIRSLLDRGKNTLLHAAARFGSSRCVAFLLSLDCNLMQVNAQNELPIHLAAASGDTRTFTTLLAKHNDHDGCRSLRRETGLDLLRAATRGALPVLCSLIERYDSHDSMVRDSSGNTPLHVLLKQSSNKRLQQHLPWMVGRLLKCNALLGERNDFGSAPIDWLPEESLEQLLDAQLSLRREAPSADQEVSKRRDDLKVVFGNLFENHRGGRGLKNIMAIADAPHVRHLALHPLCQAILTVKWQKMRKFFFLKLLLYLIFVLFLTTNCLLLLERRMNVVTSRILPDANVNFWHQCTYAAVAINLALQITIGISKIILLVPVLVQETRSRLRGVNKMKVYRLLEFYASEITWSNWNEYLVWVVTCCYLLGRSNPVIVIFLSWFSLFLQTSKYPAISHYRYMLVRILIRYLRVSVFAFALLAAFSIALFYEITRCRLQLGQGNSAGDSTGCRVNAVFDDILSTMLKTLAMMSGNITPDDFPYSFSPYFYVLIGGFTFVLTFGLFNMMNGLAITITSEFQRKAKIFSTMAQCEMINESEIILAGVQKLLGCCCPAGFKRAFTPLWIKMLRASPSTGACRNLEEFDIKIHGYKVPPDYVVPQGSASPEWIWIDRGYMLPVKLVSEALKICKSKHKEDYLDDGGQKGEEDASLNFNYEDDDPFEFDL</sequence>
<evidence type="ECO:0000256" key="4">
    <source>
        <dbReference type="ARBA" id="ARBA00023043"/>
    </source>
</evidence>
<evidence type="ECO:0000256" key="8">
    <source>
        <dbReference type="SAM" id="MobiDB-lite"/>
    </source>
</evidence>
<dbReference type="GO" id="GO:1902495">
    <property type="term" value="C:transmembrane transporter complex"/>
    <property type="evidence" value="ECO:0007669"/>
    <property type="project" value="TreeGrafter"/>
</dbReference>
<dbReference type="AlphaFoldDB" id="A0A8S1CAD7"/>
<evidence type="ECO:0000256" key="7">
    <source>
        <dbReference type="ARBA" id="ARBA00023303"/>
    </source>
</evidence>